<evidence type="ECO:0000313" key="3">
    <source>
        <dbReference type="Proteomes" id="UP000269352"/>
    </source>
</evidence>
<accession>A0A388T8Q2</accession>
<protein>
    <submittedName>
        <fullName evidence="2">Uncharacterized protein</fullName>
    </submittedName>
</protein>
<organism evidence="2 3">
    <name type="scientific">Termititenax aidoneus</name>
    <dbReference type="NCBI Taxonomy" id="2218524"/>
    <lineage>
        <taxon>Bacteria</taxon>
        <taxon>Bacillati</taxon>
        <taxon>Candidatus Margulisiibacteriota</taxon>
        <taxon>Candidatus Termititenacia</taxon>
        <taxon>Candidatus Termititenacales</taxon>
        <taxon>Candidatus Termititenacaceae</taxon>
        <taxon>Candidatus Termititenax</taxon>
    </lineage>
</organism>
<evidence type="ECO:0000256" key="1">
    <source>
        <dbReference type="SAM" id="MobiDB-lite"/>
    </source>
</evidence>
<evidence type="ECO:0000313" key="2">
    <source>
        <dbReference type="EMBL" id="GBR72997.1"/>
    </source>
</evidence>
<proteinExistence type="predicted"/>
<reference evidence="2 3" key="1">
    <citation type="journal article" date="2019" name="ISME J.">
        <title>Genome analyses of uncultured TG2/ZB3 bacteria in 'Margulisbacteria' specifically attached to ectosymbiotic spirochetes of protists in the termite gut.</title>
        <authorList>
            <person name="Utami Y.D."/>
            <person name="Kuwahara H."/>
            <person name="Igai K."/>
            <person name="Murakami T."/>
            <person name="Sugaya K."/>
            <person name="Morikawa T."/>
            <person name="Nagura Y."/>
            <person name="Yuki M."/>
            <person name="Deevong P."/>
            <person name="Inoue T."/>
            <person name="Kihara K."/>
            <person name="Lo N."/>
            <person name="Yamada A."/>
            <person name="Ohkuma M."/>
            <person name="Hongoh Y."/>
        </authorList>
    </citation>
    <scope>NUCLEOTIDE SEQUENCE [LARGE SCALE GENOMIC DNA]</scope>
    <source>
        <strain evidence="2">NkOx7-01</strain>
    </source>
</reference>
<comment type="caution">
    <text evidence="2">The sequence shown here is derived from an EMBL/GenBank/DDBJ whole genome shotgun (WGS) entry which is preliminary data.</text>
</comment>
<dbReference type="Proteomes" id="UP000269352">
    <property type="component" value="Unassembled WGS sequence"/>
</dbReference>
<name>A0A388T8Q2_TERA1</name>
<feature type="region of interest" description="Disordered" evidence="1">
    <location>
        <begin position="213"/>
        <end position="239"/>
    </location>
</feature>
<dbReference type="AlphaFoldDB" id="A0A388T8Q2"/>
<keyword evidence="3" id="KW-1185">Reference proteome</keyword>
<sequence>MKKVIIAMTVLAAFGLATVLDGVGGLGLGENPAYPALWKNEKRLDVVAPLSSKTESSDDGTWSIYKETTADGGFSLGSVAWTDKFGDVWYGISYGPLLNAEGKTTTKEYSNLAHTVLDATETKLSTPTGYALNLAAAKDFALLGGFTGGVNLGINQDGSVWKKTYKTTDGVWKVVDNGSESSDLYLTLGLGAAKNIAANQKVLIGQTLASKTQSQGGATTRKENGKTDKDYNKANKEGSASNGLIPAQTAVGYVYTVSDSLEFGAQLAHDWQSAYKHDSKAYGQAVESEEVTIKANDTLSLAVDYIFDQFQVQGYLNMAKGTGIETTDSPDTTDQDELKGVDNTTLGVNLLWTPAFANVGTIGVGIENSKEVDYDFGAGPKTDTNTSATLFYTYLF</sequence>
<feature type="compositionally biased region" description="Basic and acidic residues" evidence="1">
    <location>
        <begin position="220"/>
        <end position="236"/>
    </location>
</feature>
<gene>
    <name evidence="2" type="ORF">NO1_0453</name>
</gene>
<dbReference type="EMBL" id="BGZN01000004">
    <property type="protein sequence ID" value="GBR72997.1"/>
    <property type="molecule type" value="Genomic_DNA"/>
</dbReference>